<dbReference type="Proteomes" id="UP000466894">
    <property type="component" value="Chromosome"/>
</dbReference>
<gene>
    <name evidence="2" type="ORF">MNVI_35780</name>
</gene>
<organism evidence="2 3">
    <name type="scientific">Mycobacterium noviomagense</name>
    <dbReference type="NCBI Taxonomy" id="459858"/>
    <lineage>
        <taxon>Bacteria</taxon>
        <taxon>Bacillati</taxon>
        <taxon>Actinomycetota</taxon>
        <taxon>Actinomycetes</taxon>
        <taxon>Mycobacteriales</taxon>
        <taxon>Mycobacteriaceae</taxon>
        <taxon>Mycobacterium</taxon>
    </lineage>
</organism>
<dbReference type="Gene3D" id="3.40.50.620">
    <property type="entry name" value="HUPs"/>
    <property type="match status" value="1"/>
</dbReference>
<reference evidence="2 3" key="1">
    <citation type="journal article" date="2019" name="Emerg. Microbes Infect.">
        <title>Comprehensive subspecies identification of 175 nontuberculous mycobacteria species based on 7547 genomic profiles.</title>
        <authorList>
            <person name="Matsumoto Y."/>
            <person name="Kinjo T."/>
            <person name="Motooka D."/>
            <person name="Nabeya D."/>
            <person name="Jung N."/>
            <person name="Uechi K."/>
            <person name="Horii T."/>
            <person name="Iida T."/>
            <person name="Fujita J."/>
            <person name="Nakamura S."/>
        </authorList>
    </citation>
    <scope>NUCLEOTIDE SEQUENCE [LARGE SCALE GENOMIC DNA]</scope>
    <source>
        <strain evidence="2 3">JCM 16367</strain>
    </source>
</reference>
<evidence type="ECO:0000313" key="2">
    <source>
        <dbReference type="EMBL" id="BBY08260.1"/>
    </source>
</evidence>
<dbReference type="SUPFAM" id="SSF52402">
    <property type="entry name" value="Adenine nucleotide alpha hydrolases-like"/>
    <property type="match status" value="1"/>
</dbReference>
<dbReference type="Pfam" id="PF00582">
    <property type="entry name" value="Usp"/>
    <property type="match status" value="1"/>
</dbReference>
<dbReference type="EMBL" id="AP022583">
    <property type="protein sequence ID" value="BBY08260.1"/>
    <property type="molecule type" value="Genomic_DNA"/>
</dbReference>
<evidence type="ECO:0000313" key="3">
    <source>
        <dbReference type="Proteomes" id="UP000466894"/>
    </source>
</evidence>
<feature type="domain" description="UspA" evidence="1">
    <location>
        <begin position="11"/>
        <end position="119"/>
    </location>
</feature>
<accession>A0A7I7PID4</accession>
<sequence length="136" mass="13982">MGQAPLVTPSIVVGIGGSIAAINTAKWAVVEATTAGFHCICWAAGHNGHAASCTEIVDIDLEYAETALRAAAAAVRDRGRSITIETAVVPGSPDKALIDETHDAEMICVGSVGIGHLAETSLDRQLLRCPKKPAAP</sequence>
<dbReference type="InterPro" id="IPR014729">
    <property type="entry name" value="Rossmann-like_a/b/a_fold"/>
</dbReference>
<name>A0A7I7PID4_9MYCO</name>
<dbReference type="RefSeq" id="WP_232070272.1">
    <property type="nucleotide sequence ID" value="NZ_AP022583.1"/>
</dbReference>
<dbReference type="InterPro" id="IPR006016">
    <property type="entry name" value="UspA"/>
</dbReference>
<proteinExistence type="predicted"/>
<evidence type="ECO:0000259" key="1">
    <source>
        <dbReference type="Pfam" id="PF00582"/>
    </source>
</evidence>
<dbReference type="AlphaFoldDB" id="A0A7I7PID4"/>
<dbReference type="KEGG" id="mnv:MNVI_35780"/>
<protein>
    <recommendedName>
        <fullName evidence="1">UspA domain-containing protein</fullName>
    </recommendedName>
</protein>